<evidence type="ECO:0000259" key="13">
    <source>
        <dbReference type="Pfam" id="PF18292"/>
    </source>
</evidence>
<evidence type="ECO:0000256" key="4">
    <source>
        <dbReference type="ARBA" id="ARBA00022475"/>
    </source>
</evidence>
<feature type="domain" description="Zinc transporter ZIP4/12 EF-hand" evidence="14">
    <location>
        <begin position="126"/>
        <end position="226"/>
    </location>
</feature>
<dbReference type="OrthoDB" id="200954at2759"/>
<evidence type="ECO:0000256" key="6">
    <source>
        <dbReference type="ARBA" id="ARBA00022729"/>
    </source>
</evidence>
<feature type="domain" description="Zinc transporter ZIP4 N-terminal" evidence="13">
    <location>
        <begin position="82"/>
        <end position="120"/>
    </location>
</feature>
<evidence type="ECO:0000256" key="11">
    <source>
        <dbReference type="ARBA" id="ARBA00034634"/>
    </source>
</evidence>
<comment type="catalytic activity">
    <reaction evidence="11">
        <text>Zn(2+)(in) = Zn(2+)(out)</text>
        <dbReference type="Rhea" id="RHEA:29351"/>
        <dbReference type="ChEBI" id="CHEBI:29105"/>
    </reaction>
</comment>
<reference evidence="15 16" key="1">
    <citation type="journal article" date="2019" name="PLoS ONE">
        <title>Genomic analyses reveal an absence of contemporary introgressive admixture between fin whales and blue whales, despite known hybrids.</title>
        <authorList>
            <person name="Westbury M.V."/>
            <person name="Petersen B."/>
            <person name="Lorenzen E.D."/>
        </authorList>
    </citation>
    <scope>NUCLEOTIDE SEQUENCE [LARGE SCALE GENOMIC DNA]</scope>
    <source>
        <strain evidence="15">FinWhale-01</strain>
    </source>
</reference>
<evidence type="ECO:0000313" key="15">
    <source>
        <dbReference type="EMBL" id="KAB0396435.1"/>
    </source>
</evidence>
<evidence type="ECO:0000256" key="9">
    <source>
        <dbReference type="ARBA" id="ARBA00022906"/>
    </source>
</evidence>
<evidence type="ECO:0000256" key="5">
    <source>
        <dbReference type="ARBA" id="ARBA00022723"/>
    </source>
</evidence>
<keyword evidence="10" id="KW-0406">Ion transport</keyword>
<evidence type="ECO:0000256" key="8">
    <source>
        <dbReference type="ARBA" id="ARBA00022833"/>
    </source>
</evidence>
<dbReference type="Proteomes" id="UP000437017">
    <property type="component" value="Unassembled WGS sequence"/>
</dbReference>
<name>A0A643C9E5_BALPH</name>
<evidence type="ECO:0000256" key="12">
    <source>
        <dbReference type="SAM" id="MobiDB-lite"/>
    </source>
</evidence>
<dbReference type="GO" id="GO:0010008">
    <property type="term" value="C:endosome membrane"/>
    <property type="evidence" value="ECO:0007669"/>
    <property type="project" value="UniProtKB-SubCell"/>
</dbReference>
<dbReference type="Pfam" id="PF21116">
    <property type="entry name" value="EF-hand_Zip"/>
    <property type="match status" value="1"/>
</dbReference>
<keyword evidence="9" id="KW-0864">Zinc transport</keyword>
<comment type="subcellular location">
    <subcellularLocation>
        <location evidence="2">Apical cell membrane</location>
        <topology evidence="2">Multi-pass membrane protein</topology>
    </subcellularLocation>
    <subcellularLocation>
        <location evidence="1">Endosome membrane</location>
        <topology evidence="1">Multi-pass membrane protein</topology>
    </subcellularLocation>
</comment>
<keyword evidence="4" id="KW-1003">Cell membrane</keyword>
<dbReference type="GO" id="GO:0046872">
    <property type="term" value="F:metal ion binding"/>
    <property type="evidence" value="ECO:0007669"/>
    <property type="project" value="UniProtKB-KW"/>
</dbReference>
<keyword evidence="5" id="KW-0479">Metal-binding</keyword>
<dbReference type="PANTHER" id="PTHR12191">
    <property type="entry name" value="SOLUTE CARRIER FAMILY 39"/>
    <property type="match status" value="1"/>
</dbReference>
<dbReference type="GO" id="GO:0005385">
    <property type="term" value="F:zinc ion transmembrane transporter activity"/>
    <property type="evidence" value="ECO:0007669"/>
    <property type="project" value="TreeGrafter"/>
</dbReference>
<keyword evidence="8" id="KW-0862">Zinc</keyword>
<evidence type="ECO:0000313" key="16">
    <source>
        <dbReference type="Proteomes" id="UP000437017"/>
    </source>
</evidence>
<feature type="compositionally biased region" description="Polar residues" evidence="12">
    <location>
        <begin position="16"/>
        <end position="27"/>
    </location>
</feature>
<evidence type="ECO:0000256" key="3">
    <source>
        <dbReference type="ARBA" id="ARBA00022448"/>
    </source>
</evidence>
<feature type="region of interest" description="Disordered" evidence="12">
    <location>
        <begin position="1"/>
        <end position="27"/>
    </location>
</feature>
<dbReference type="EMBL" id="SGJD01002171">
    <property type="protein sequence ID" value="KAB0396435.1"/>
    <property type="molecule type" value="Genomic_DNA"/>
</dbReference>
<keyword evidence="3" id="KW-0813">Transport</keyword>
<organism evidence="15 16">
    <name type="scientific">Balaenoptera physalus</name>
    <name type="common">Fin whale</name>
    <name type="synonym">Balaena physalus</name>
    <dbReference type="NCBI Taxonomy" id="9770"/>
    <lineage>
        <taxon>Eukaryota</taxon>
        <taxon>Metazoa</taxon>
        <taxon>Chordata</taxon>
        <taxon>Craniata</taxon>
        <taxon>Vertebrata</taxon>
        <taxon>Euteleostomi</taxon>
        <taxon>Mammalia</taxon>
        <taxon>Eutheria</taxon>
        <taxon>Laurasiatheria</taxon>
        <taxon>Artiodactyla</taxon>
        <taxon>Whippomorpha</taxon>
        <taxon>Cetacea</taxon>
        <taxon>Mysticeti</taxon>
        <taxon>Balaenopteridae</taxon>
        <taxon>Balaenoptera</taxon>
    </lineage>
</organism>
<keyword evidence="6" id="KW-0732">Signal</keyword>
<evidence type="ECO:0000256" key="7">
    <source>
        <dbReference type="ARBA" id="ARBA00022753"/>
    </source>
</evidence>
<dbReference type="GO" id="GO:0071578">
    <property type="term" value="P:zinc ion import across plasma membrane"/>
    <property type="evidence" value="ECO:0007669"/>
    <property type="project" value="TreeGrafter"/>
</dbReference>
<dbReference type="AlphaFoldDB" id="A0A643C9E5"/>
<dbReference type="GO" id="GO:0140410">
    <property type="term" value="F:monoatomic cation:bicarbonate symporter activity"/>
    <property type="evidence" value="ECO:0007669"/>
    <property type="project" value="TreeGrafter"/>
</dbReference>
<evidence type="ECO:0000256" key="1">
    <source>
        <dbReference type="ARBA" id="ARBA00004337"/>
    </source>
</evidence>
<evidence type="ECO:0000256" key="2">
    <source>
        <dbReference type="ARBA" id="ARBA00004424"/>
    </source>
</evidence>
<dbReference type="InterPro" id="IPR041137">
    <property type="entry name" value="ZIP4_N"/>
</dbReference>
<protein>
    <submittedName>
        <fullName evidence="15">Uncharacterized protein</fullName>
    </submittedName>
</protein>
<keyword evidence="7" id="KW-0967">Endosome</keyword>
<dbReference type="InterPro" id="IPR049406">
    <property type="entry name" value="ZIP4_12_EF-hand"/>
</dbReference>
<dbReference type="PANTHER" id="PTHR12191:SF21">
    <property type="entry name" value="ZINC TRANSPORTER ZIP4"/>
    <property type="match status" value="1"/>
</dbReference>
<sequence length="391" mass="40902">MPGEPRRGGRVPAQPESGTRQPMRPTATQATMASLELRAPGGRSLVGPAGPKPGLLLALLAALALLNTLAARVHCADGPCGKACVDLPQLLEEAAGVGSPGSPGPVLAALLDHVRNGSCFRALPTPQYFVDFVFRQHSSENPNITLDGSALNPSIGAPGERRAGAHTNFVTLSSLPELEALMQRLGVCLSAGDVMAVYGLSEQAGVTPEAWAQLSPALLQQQLSGACSPQPEQPTQDQLSQTFLSMAVGALTGDALLHLTPQPTWRLLAVLGGLYAFFLFESLFNLLLPLDPEVRCMGAGRGVGRRGVGVVDPEPLSPQDRKDGPCSHGHSHGGHSHGVSLQLAPSDLRPPKQPHEGSRADLVSWFWPDVPTPRGALSALPAPTPRLLPLA</sequence>
<dbReference type="Pfam" id="PF18292">
    <property type="entry name" value="ZIP4_domain"/>
    <property type="match status" value="1"/>
</dbReference>
<feature type="region of interest" description="Disordered" evidence="12">
    <location>
        <begin position="307"/>
        <end position="357"/>
    </location>
</feature>
<proteinExistence type="predicted"/>
<comment type="caution">
    <text evidence="15">The sequence shown here is derived from an EMBL/GenBank/DDBJ whole genome shotgun (WGS) entry which is preliminary data.</text>
</comment>
<keyword evidence="16" id="KW-1185">Reference proteome</keyword>
<dbReference type="InterPro" id="IPR050799">
    <property type="entry name" value="ZIP_Transporter"/>
</dbReference>
<dbReference type="GO" id="GO:0030003">
    <property type="term" value="P:intracellular monoatomic cation homeostasis"/>
    <property type="evidence" value="ECO:0007669"/>
    <property type="project" value="TreeGrafter"/>
</dbReference>
<accession>A0A643C9E5</accession>
<dbReference type="GO" id="GO:0016324">
    <property type="term" value="C:apical plasma membrane"/>
    <property type="evidence" value="ECO:0007669"/>
    <property type="project" value="UniProtKB-SubCell"/>
</dbReference>
<keyword evidence="4" id="KW-0472">Membrane</keyword>
<evidence type="ECO:0000256" key="10">
    <source>
        <dbReference type="ARBA" id="ARBA00023065"/>
    </source>
</evidence>
<evidence type="ECO:0000259" key="14">
    <source>
        <dbReference type="Pfam" id="PF21116"/>
    </source>
</evidence>
<gene>
    <name evidence="15" type="ORF">E2I00_012077</name>
</gene>